<dbReference type="InterPro" id="IPR030395">
    <property type="entry name" value="GP_PDE_dom"/>
</dbReference>
<accession>A0A4D7ATR1</accession>
<reference evidence="3" key="1">
    <citation type="submission" date="2018-12" db="EMBL/GenBank/DDBJ databases">
        <title>Dusodibacter welbiota gen. nov., sp. nov., isolated from human faeces and emended description of the Oscillibacter genus.</title>
        <authorList>
            <person name="Le Roy T."/>
            <person name="Van der Smissen P."/>
            <person name="Delzenne N."/>
            <person name="Muccioli G."/>
            <person name="Collet J.F."/>
            <person name="Cani P.D."/>
        </authorList>
    </citation>
    <scope>NUCLEOTIDE SEQUENCE [LARGE SCALE GENOMIC DNA]</scope>
    <source>
        <strain evidence="3">J115</strain>
    </source>
</reference>
<dbReference type="InterPro" id="IPR017946">
    <property type="entry name" value="PLC-like_Pdiesterase_TIM-brl"/>
</dbReference>
<gene>
    <name evidence="2" type="ORF">EIO64_09210</name>
</gene>
<dbReference type="GO" id="GO:0006629">
    <property type="term" value="P:lipid metabolic process"/>
    <property type="evidence" value="ECO:0007669"/>
    <property type="project" value="InterPro"/>
</dbReference>
<dbReference type="PANTHER" id="PTHR46211">
    <property type="entry name" value="GLYCEROPHOSPHORYL DIESTER PHOSPHODIESTERASE"/>
    <property type="match status" value="1"/>
</dbReference>
<feature type="domain" description="GP-PDE" evidence="1">
    <location>
        <begin position="44"/>
        <end position="284"/>
    </location>
</feature>
<keyword evidence="3" id="KW-1185">Reference proteome</keyword>
<dbReference type="KEGG" id="obj:EIO64_09210"/>
<sequence>MVELLLILAAAAAAAAALAGLGYLLVWFLLHGRRDGPGWEKLEGFRYAHRGLHGPGVPENSLAAFRRAAEAGYGAELDVHLTRDGRLVVIHDGDLERMCGVPGRVAEKTAEELAALRLAGSEEHIPLLEEVLPLFAGRAPLVVELKTDRHGAAALARDTVDCLDRFSIDYCVESFDPRPLRWLRRHRPSVLRGQLSQNFHRHPSGQGPWNRLALTNLFYNAFTRPDFVAYRFGDREKPAVRLCRKFGMRMAYWTLRSRADVALAEQEGALPIFEEPDRPKEVTH</sequence>
<dbReference type="SUPFAM" id="SSF51695">
    <property type="entry name" value="PLC-like phosphodiesterases"/>
    <property type="match status" value="1"/>
</dbReference>
<dbReference type="RefSeq" id="WP_136891254.1">
    <property type="nucleotide sequence ID" value="NZ_CP034413.3"/>
</dbReference>
<proteinExistence type="predicted"/>
<dbReference type="Proteomes" id="UP000298642">
    <property type="component" value="Chromosome"/>
</dbReference>
<dbReference type="PANTHER" id="PTHR46211:SF1">
    <property type="entry name" value="GLYCEROPHOSPHODIESTER PHOSPHODIESTERASE, CYTOPLASMIC"/>
    <property type="match status" value="1"/>
</dbReference>
<evidence type="ECO:0000313" key="3">
    <source>
        <dbReference type="Proteomes" id="UP000298642"/>
    </source>
</evidence>
<dbReference type="EMBL" id="CP034413">
    <property type="protein sequence ID" value="QCI59366.1"/>
    <property type="molecule type" value="Genomic_DNA"/>
</dbReference>
<evidence type="ECO:0000313" key="2">
    <source>
        <dbReference type="EMBL" id="QCI59366.1"/>
    </source>
</evidence>
<dbReference type="GO" id="GO:0008081">
    <property type="term" value="F:phosphoric diester hydrolase activity"/>
    <property type="evidence" value="ECO:0007669"/>
    <property type="project" value="InterPro"/>
</dbReference>
<evidence type="ECO:0000259" key="1">
    <source>
        <dbReference type="PROSITE" id="PS51704"/>
    </source>
</evidence>
<dbReference type="PROSITE" id="PS51704">
    <property type="entry name" value="GP_PDE"/>
    <property type="match status" value="1"/>
</dbReference>
<organism evidence="2 3">
    <name type="scientific">Dysosmobacter welbionis</name>
    <dbReference type="NCBI Taxonomy" id="2093857"/>
    <lineage>
        <taxon>Bacteria</taxon>
        <taxon>Bacillati</taxon>
        <taxon>Bacillota</taxon>
        <taxon>Clostridia</taxon>
        <taxon>Eubacteriales</taxon>
        <taxon>Oscillospiraceae</taxon>
        <taxon>Dysosmobacter</taxon>
    </lineage>
</organism>
<name>A0A4D7ATR1_9FIRM</name>
<dbReference type="Gene3D" id="3.20.20.190">
    <property type="entry name" value="Phosphatidylinositol (PI) phosphodiesterase"/>
    <property type="match status" value="1"/>
</dbReference>
<protein>
    <submittedName>
        <fullName evidence="2">Glycerophosphodiester phosphodiesterase</fullName>
    </submittedName>
</protein>
<dbReference type="AlphaFoldDB" id="A0A4D7ATR1"/>
<dbReference type="Pfam" id="PF03009">
    <property type="entry name" value="GDPD"/>
    <property type="match status" value="1"/>
</dbReference>